<comment type="caution">
    <text evidence="1">The sequence shown here is derived from an EMBL/GenBank/DDBJ whole genome shotgun (WGS) entry which is preliminary data.</text>
</comment>
<sequence length="73" mass="8169">MACSIASFRVLARVRRGVTSGGRLLILGGRYYAVNLFMVYELFCFDLHLFTSPYRFSGQLFPEIVVGKAVSEA</sequence>
<evidence type="ECO:0000313" key="1">
    <source>
        <dbReference type="EMBL" id="MED6215401.1"/>
    </source>
</evidence>
<dbReference type="Proteomes" id="UP001341840">
    <property type="component" value="Unassembled WGS sequence"/>
</dbReference>
<protein>
    <submittedName>
        <fullName evidence="1">Uncharacterized protein</fullName>
    </submittedName>
</protein>
<reference evidence="1 2" key="1">
    <citation type="journal article" date="2023" name="Plants (Basel)">
        <title>Bridging the Gap: Combining Genomics and Transcriptomics Approaches to Understand Stylosanthes scabra, an Orphan Legume from the Brazilian Caatinga.</title>
        <authorList>
            <person name="Ferreira-Neto J.R.C."/>
            <person name="da Silva M.D."/>
            <person name="Binneck E."/>
            <person name="de Melo N.F."/>
            <person name="da Silva R.H."/>
            <person name="de Melo A.L.T.M."/>
            <person name="Pandolfi V."/>
            <person name="Bustamante F.O."/>
            <person name="Brasileiro-Vidal A.C."/>
            <person name="Benko-Iseppon A.M."/>
        </authorList>
    </citation>
    <scope>NUCLEOTIDE SEQUENCE [LARGE SCALE GENOMIC DNA]</scope>
    <source>
        <tissue evidence="1">Leaves</tissue>
    </source>
</reference>
<dbReference type="EMBL" id="JASCZI010250685">
    <property type="protein sequence ID" value="MED6215401.1"/>
    <property type="molecule type" value="Genomic_DNA"/>
</dbReference>
<name>A0ABU6YZG8_9FABA</name>
<accession>A0ABU6YZG8</accession>
<keyword evidence="2" id="KW-1185">Reference proteome</keyword>
<gene>
    <name evidence="1" type="ORF">PIB30_113327</name>
</gene>
<proteinExistence type="predicted"/>
<evidence type="ECO:0000313" key="2">
    <source>
        <dbReference type="Proteomes" id="UP001341840"/>
    </source>
</evidence>
<organism evidence="1 2">
    <name type="scientific">Stylosanthes scabra</name>
    <dbReference type="NCBI Taxonomy" id="79078"/>
    <lineage>
        <taxon>Eukaryota</taxon>
        <taxon>Viridiplantae</taxon>
        <taxon>Streptophyta</taxon>
        <taxon>Embryophyta</taxon>
        <taxon>Tracheophyta</taxon>
        <taxon>Spermatophyta</taxon>
        <taxon>Magnoliopsida</taxon>
        <taxon>eudicotyledons</taxon>
        <taxon>Gunneridae</taxon>
        <taxon>Pentapetalae</taxon>
        <taxon>rosids</taxon>
        <taxon>fabids</taxon>
        <taxon>Fabales</taxon>
        <taxon>Fabaceae</taxon>
        <taxon>Papilionoideae</taxon>
        <taxon>50 kb inversion clade</taxon>
        <taxon>dalbergioids sensu lato</taxon>
        <taxon>Dalbergieae</taxon>
        <taxon>Pterocarpus clade</taxon>
        <taxon>Stylosanthes</taxon>
    </lineage>
</organism>